<dbReference type="Pfam" id="PF07920">
    <property type="entry name" value="DUF1684"/>
    <property type="match status" value="1"/>
</dbReference>
<dbReference type="PANTHER" id="PTHR41913:SF1">
    <property type="entry name" value="DUF1684 DOMAIN-CONTAINING PROTEIN"/>
    <property type="match status" value="1"/>
</dbReference>
<evidence type="ECO:0000313" key="2">
    <source>
        <dbReference type="Proteomes" id="UP001319200"/>
    </source>
</evidence>
<dbReference type="PANTHER" id="PTHR41913">
    <property type="entry name" value="DUF1684 DOMAIN-CONTAINING PROTEIN"/>
    <property type="match status" value="1"/>
</dbReference>
<proteinExistence type="predicted"/>
<dbReference type="AlphaFoldDB" id="A0AAP2DQK4"/>
<name>A0AAP2DQK4_9BACT</name>
<sequence>MKKKNILLLLTVVLVIIIVFYGFQGNDTDPAYANKILKAREEKDRFMRTSPESPFAKAEGTFNGLRYFAPDARYRVVANLTPVENKKMVALSTNDGKSQRYMEYAHATFSVDGVDCKLLILEVMEMGPFRGKLFLAFGDETSARETYGAGRYLDLNKVPGATSITLDFNEAYNPYCAYDNTYSCPLPPTENLLKVALKAGEKSYH</sequence>
<gene>
    <name evidence="1" type="ORF">KK083_16555</name>
</gene>
<comment type="caution">
    <text evidence="1">The sequence shown here is derived from an EMBL/GenBank/DDBJ whole genome shotgun (WGS) entry which is preliminary data.</text>
</comment>
<dbReference type="Proteomes" id="UP001319200">
    <property type="component" value="Unassembled WGS sequence"/>
</dbReference>
<reference evidence="1 2" key="1">
    <citation type="submission" date="2021-05" db="EMBL/GenBank/DDBJ databases">
        <title>A Polyphasic approach of four new species of the genus Ohtaekwangia: Ohtaekwangia histidinii sp. nov., Ohtaekwangia cretensis sp. nov., Ohtaekwangia indiensis sp. nov., Ohtaekwangia reichenbachii sp. nov. from diverse environment.</title>
        <authorList>
            <person name="Octaviana S."/>
        </authorList>
    </citation>
    <scope>NUCLEOTIDE SEQUENCE [LARGE SCALE GENOMIC DNA]</scope>
    <source>
        <strain evidence="1 2">PWU4</strain>
    </source>
</reference>
<dbReference type="InterPro" id="IPR012467">
    <property type="entry name" value="DUF1684"/>
</dbReference>
<keyword evidence="2" id="KW-1185">Reference proteome</keyword>
<dbReference type="EMBL" id="JAHESF010000015">
    <property type="protein sequence ID" value="MBT1698504.1"/>
    <property type="molecule type" value="Genomic_DNA"/>
</dbReference>
<accession>A0AAP2DQK4</accession>
<evidence type="ECO:0000313" key="1">
    <source>
        <dbReference type="EMBL" id="MBT1698504.1"/>
    </source>
</evidence>
<dbReference type="RefSeq" id="WP_254164723.1">
    <property type="nucleotide sequence ID" value="NZ_JAHESF010000015.1"/>
</dbReference>
<protein>
    <submittedName>
        <fullName evidence="1">DUF1684 domain-containing protein</fullName>
    </submittedName>
</protein>
<organism evidence="1 2">
    <name type="scientific">Chryseosolibacter histidini</name>
    <dbReference type="NCBI Taxonomy" id="2782349"/>
    <lineage>
        <taxon>Bacteria</taxon>
        <taxon>Pseudomonadati</taxon>
        <taxon>Bacteroidota</taxon>
        <taxon>Cytophagia</taxon>
        <taxon>Cytophagales</taxon>
        <taxon>Chryseotaleaceae</taxon>
        <taxon>Chryseosolibacter</taxon>
    </lineage>
</organism>